<gene>
    <name evidence="1" type="ORF">NLG97_g6043</name>
</gene>
<evidence type="ECO:0000313" key="1">
    <source>
        <dbReference type="EMBL" id="KAJ3489200.1"/>
    </source>
</evidence>
<proteinExistence type="predicted"/>
<protein>
    <submittedName>
        <fullName evidence="1">Uncharacterized protein</fullName>
    </submittedName>
</protein>
<reference evidence="1" key="1">
    <citation type="submission" date="2022-07" db="EMBL/GenBank/DDBJ databases">
        <title>Genome Sequence of Lecanicillium saksenae.</title>
        <authorList>
            <person name="Buettner E."/>
        </authorList>
    </citation>
    <scope>NUCLEOTIDE SEQUENCE</scope>
    <source>
        <strain evidence="1">VT-O1</strain>
    </source>
</reference>
<keyword evidence="2" id="KW-1185">Reference proteome</keyword>
<comment type="caution">
    <text evidence="1">The sequence shown here is derived from an EMBL/GenBank/DDBJ whole genome shotgun (WGS) entry which is preliminary data.</text>
</comment>
<organism evidence="1 2">
    <name type="scientific">Lecanicillium saksenae</name>
    <dbReference type="NCBI Taxonomy" id="468837"/>
    <lineage>
        <taxon>Eukaryota</taxon>
        <taxon>Fungi</taxon>
        <taxon>Dikarya</taxon>
        <taxon>Ascomycota</taxon>
        <taxon>Pezizomycotina</taxon>
        <taxon>Sordariomycetes</taxon>
        <taxon>Hypocreomycetidae</taxon>
        <taxon>Hypocreales</taxon>
        <taxon>Cordycipitaceae</taxon>
        <taxon>Lecanicillium</taxon>
    </lineage>
</organism>
<accession>A0ACC1QS46</accession>
<evidence type="ECO:0000313" key="2">
    <source>
        <dbReference type="Proteomes" id="UP001148737"/>
    </source>
</evidence>
<dbReference type="EMBL" id="JANAKD010000748">
    <property type="protein sequence ID" value="KAJ3489200.1"/>
    <property type="molecule type" value="Genomic_DNA"/>
</dbReference>
<name>A0ACC1QS46_9HYPO</name>
<sequence>MPPLQFNQDLLQAQAREINRVSDLARGEDSGALKFTYTHEHLSAPVAVHMIAHGKRCEPLSYATSPLTSAADCMSYPENAGFIVFSEFEHADNDLTLCLDTVCQKKKWSNIEEAVQAISQAITFAIEGRHKGSDDDCGSQWDDGSDFEELDAMELSSDDGDHRSGPGQYDDVVLPIDARALAKMKRSLRKAQALGVTVGIYPRHGSKIPEVISLSAPASCLGVADSILESWGLKQTDNLVLLMRIRSFYPTIDEFLGLSSRQTVVQFRFGKSLGQKPSPASVQSAYRDSKKFSDDEDSRITVDENAFFPFELINMSSSIDKLLNADFMRLLTIRRNHKLSWENAQFILSRLELQSATGNALAEQVHVELLNMKIDRVPWQSLNGPISQDAALDEPDSFSLPLVAMQLALHRLANCTRYCMVCNACLNQSFQALKPYVCDKSLCLFQYLSLGLGSSIEHEIINAPYVVDMLVCFLYAALAGSSARELPDGLSIKTAFVDDQWAQGSFVAAVADMGHMKIRDLDYSTLQDKQTVKLSKEVFREGDRLLIIHREADPHPASTMDLVVKSWCRLTSVIDGEWTFERYHFTESKRSRQPYAGDSALDDLSSATVHGPGNWRRVQLFGYWQNIDEFTLEQRRFALLTILDGLPSILEMRKYLLAQPGRRLASWSRLNASELAVLNWTVASNRSLIVQDDIVANPDLQAKSNKPWNKIGTVDGKEQSHMQFRFLQGSPEMEQKFEEKALDMLKRTSTPTIFAWHGSRLKNWHSIIRTGLDFLTTENGRACGNGVYFSSAMSTSLGYCGYTTTRPDQSNIVSKAKQAKMSLKMLTKVQPLAWSKSHLQISSAIAVCELINSPHEFVCHTPHFVVDQLHWIQCRYLLVSINPTVEALDFPFYEPPKNDTPAYVLQDTQWQIRAGHANATVQIPITAIPHSRQLRQTGQVQARTTAHTSAMSPGRTTPSNAHGRVNYDADDVELYLSTDETDSLLPSSAMKRRGSSVGTDSTCQSQYSNKRARATLESTATDIRPNPEQSRNTCGFDPNALKMESLRLLEPPTWAATSKVAVNRLAKDLRDLHHRQTTVGDLSSGYYVHTDKSDNMFQWIVELFNFDPSLPLARDMQELNCPSIVMEFRFGPSYPYSPPFVRIVRPQFVPFAQGGGGHITMGGAVCLELLTSTGWNLVLNIDNVIMQIRAAISEPERPARIQKNYVGEDYGIGEAVAAFTRLANAHGWKVPEDFQQLALL</sequence>
<dbReference type="Proteomes" id="UP001148737">
    <property type="component" value="Unassembled WGS sequence"/>
</dbReference>